<dbReference type="STRING" id="1357400.HMPREF2086_01338"/>
<evidence type="ECO:0000313" key="2">
    <source>
        <dbReference type="Proteomes" id="UP000018731"/>
    </source>
</evidence>
<gene>
    <name evidence="1" type="ORF">HMPREF2086_01338</name>
</gene>
<accession>V8C805</accession>
<dbReference type="EMBL" id="AZJI01000005">
    <property type="protein sequence ID" value="ETD23533.1"/>
    <property type="molecule type" value="Genomic_DNA"/>
</dbReference>
<reference evidence="1 2" key="1">
    <citation type="journal article" date="2014" name="Genome Announc.">
        <title>Draft genome sequences of six enterohepatic helicobacter species isolated from humans and one from rhesus macaques.</title>
        <authorList>
            <person name="Shen Z."/>
            <person name="Sheh A."/>
            <person name="Young S.K."/>
            <person name="Abouelliel A."/>
            <person name="Ward D.V."/>
            <person name="Earl A.M."/>
            <person name="Fox J.G."/>
        </authorList>
    </citation>
    <scope>NUCLEOTIDE SEQUENCE [LARGE SCALE GENOMIC DNA]</scope>
    <source>
        <strain evidence="1 2">MIT 99-5501</strain>
    </source>
</reference>
<comment type="caution">
    <text evidence="1">The sequence shown here is derived from an EMBL/GenBank/DDBJ whole genome shotgun (WGS) entry which is preliminary data.</text>
</comment>
<evidence type="ECO:0000313" key="1">
    <source>
        <dbReference type="EMBL" id="ETD23533.1"/>
    </source>
</evidence>
<protein>
    <submittedName>
        <fullName evidence="1">Uncharacterized protein</fullName>
    </submittedName>
</protein>
<organism evidence="1 2">
    <name type="scientific">Helicobacter macacae MIT 99-5501</name>
    <dbReference type="NCBI Taxonomy" id="1357400"/>
    <lineage>
        <taxon>Bacteria</taxon>
        <taxon>Pseudomonadati</taxon>
        <taxon>Campylobacterota</taxon>
        <taxon>Epsilonproteobacteria</taxon>
        <taxon>Campylobacterales</taxon>
        <taxon>Helicobacteraceae</taxon>
        <taxon>Helicobacter</taxon>
    </lineage>
</organism>
<dbReference type="HOGENOM" id="CLU_2193321_0_0_7"/>
<keyword evidence="2" id="KW-1185">Reference proteome</keyword>
<sequence>MEKMKKWLDMLSVGFKFLSEFESFWNLPKLTRIGALGYELKSKIDTFTNEYESKQARINSAFEALDLVLKYKRENPQEFEEIFSALARFSQKRKSDRQIDEAIKSFFD</sequence>
<dbReference type="PATRIC" id="fig|1357400.3.peg.1785"/>
<dbReference type="AlphaFoldDB" id="V8C805"/>
<proteinExistence type="predicted"/>
<name>V8C805_9HELI</name>
<dbReference type="RefSeq" id="WP_023928080.1">
    <property type="nucleotide sequence ID" value="NZ_KI669454.1"/>
</dbReference>
<dbReference type="Proteomes" id="UP000018731">
    <property type="component" value="Unassembled WGS sequence"/>
</dbReference>